<evidence type="ECO:0000313" key="11">
    <source>
        <dbReference type="Proteomes" id="UP000694412"/>
    </source>
</evidence>
<organism evidence="10 11">
    <name type="scientific">Coturnix japonica</name>
    <name type="common">Japanese quail</name>
    <name type="synonym">Coturnix coturnix japonica</name>
    <dbReference type="NCBI Taxonomy" id="93934"/>
    <lineage>
        <taxon>Eukaryota</taxon>
        <taxon>Metazoa</taxon>
        <taxon>Chordata</taxon>
        <taxon>Craniata</taxon>
        <taxon>Vertebrata</taxon>
        <taxon>Euteleostomi</taxon>
        <taxon>Archelosauria</taxon>
        <taxon>Archosauria</taxon>
        <taxon>Dinosauria</taxon>
        <taxon>Saurischia</taxon>
        <taxon>Theropoda</taxon>
        <taxon>Coelurosauria</taxon>
        <taxon>Aves</taxon>
        <taxon>Neognathae</taxon>
        <taxon>Galloanserae</taxon>
        <taxon>Galliformes</taxon>
        <taxon>Phasianidae</taxon>
        <taxon>Perdicinae</taxon>
        <taxon>Coturnix</taxon>
    </lineage>
</organism>
<keyword evidence="11" id="KW-1185">Reference proteome</keyword>
<keyword evidence="5 7" id="KW-0175">Coiled coil</keyword>
<feature type="domain" description="C2HC/C3H-type" evidence="9">
    <location>
        <begin position="472"/>
        <end position="501"/>
    </location>
</feature>
<feature type="region of interest" description="Disordered" evidence="8">
    <location>
        <begin position="388"/>
        <end position="431"/>
    </location>
</feature>
<dbReference type="InterPro" id="IPR049899">
    <property type="entry name" value="Znf_C2HC_C3H"/>
</dbReference>
<evidence type="ECO:0000256" key="8">
    <source>
        <dbReference type="SAM" id="MobiDB-lite"/>
    </source>
</evidence>
<feature type="compositionally biased region" description="Basic and acidic residues" evidence="8">
    <location>
        <begin position="396"/>
        <end position="409"/>
    </location>
</feature>
<sequence length="510" mass="57062">MAELQLALFPYVDSVAAAAKLSVTGSYDSEASVHQSTPENLKNSCQHEFLSDNEESLKNPRARKSRSYSYSLSAESNKHSSQHGGSSSAGMQKKHLASQVKTLPSKSVAKRKEGVDRSCPLKPILHHNTGSLPAVNTGQFGSSPYMEEALNSRTSSKSKGRHLPGKPQLAAVSPPWTAETKLSDSSLYRRDLAYILKLEADGQALEEEIRKKEALLREKLRRTKEELRRIQREKELMEAEERRAKAVERTRRRKAMWNPGEENTRFPIKMGDGDFSGVQTAEVTVPKTGTTLHPQELAMGKLKKERLVASNNKIRDCIPGQGSASSSELALKGGPSSSALSDYGDHLPAEMPRVQAASPTEQEELEQCTFCGRKFLCTRLKKHMSICSKSQGSKRKTFDSSKARARGTDLEEFQQWKGSEKPQNKPPRRNNWKQNHEAFIQTLRHARQVQQVLSKGGKVSDLPPLPPIENPDYTACPYCRRRFAPQVAETHIPKCKNIKNRPSFPPQRKR</sequence>
<dbReference type="Proteomes" id="UP000694412">
    <property type="component" value="Chromosome 5"/>
</dbReference>
<protein>
    <submittedName>
        <fullName evidence="10">Zinc finger C2HC-type containing 1C</fullName>
    </submittedName>
</protein>
<comment type="similarity">
    <text evidence="1">Belongs to the ZC2HC1 family.</text>
</comment>
<evidence type="ECO:0000256" key="1">
    <source>
        <dbReference type="ARBA" id="ARBA00010843"/>
    </source>
</evidence>
<evidence type="ECO:0000256" key="6">
    <source>
        <dbReference type="PROSITE-ProRule" id="PRU01371"/>
    </source>
</evidence>
<feature type="compositionally biased region" description="Polar residues" evidence="8">
    <location>
        <begin position="128"/>
        <end position="142"/>
    </location>
</feature>
<feature type="region of interest" description="Disordered" evidence="8">
    <location>
        <begin position="317"/>
        <end position="346"/>
    </location>
</feature>
<dbReference type="GeneTree" id="ENSGT00940000160947"/>
<dbReference type="CTD" id="79696"/>
<dbReference type="InterPro" id="IPR026104">
    <property type="entry name" value="ZNF_C2HC_dom_1C"/>
</dbReference>
<dbReference type="AlphaFoldDB" id="A0A8C2YGA8"/>
<evidence type="ECO:0000256" key="7">
    <source>
        <dbReference type="SAM" id="Coils"/>
    </source>
</evidence>
<evidence type="ECO:0000313" key="10">
    <source>
        <dbReference type="Ensembl" id="ENSCJPP00005024434.1"/>
    </source>
</evidence>
<dbReference type="Ensembl" id="ENSCJPT00005033301.1">
    <property type="protein sequence ID" value="ENSCJPP00005024434.1"/>
    <property type="gene ID" value="ENSCJPG00005019247.1"/>
</dbReference>
<dbReference type="PANTHER" id="PTHR14649:SF1">
    <property type="entry name" value="ZINC FINGER C2HC DOMAIN-CONTAINING PROTEIN 1C"/>
    <property type="match status" value="1"/>
</dbReference>
<dbReference type="KEGG" id="cjo:107315096"/>
<keyword evidence="2" id="KW-0479">Metal-binding</keyword>
<dbReference type="GO" id="GO:0008270">
    <property type="term" value="F:zinc ion binding"/>
    <property type="evidence" value="ECO:0007669"/>
    <property type="project" value="UniProtKB-KW"/>
</dbReference>
<feature type="region of interest" description="Disordered" evidence="8">
    <location>
        <begin position="52"/>
        <end position="174"/>
    </location>
</feature>
<keyword evidence="3 6" id="KW-0863">Zinc-finger</keyword>
<reference evidence="10" key="3">
    <citation type="submission" date="2025-09" db="UniProtKB">
        <authorList>
            <consortium name="Ensembl"/>
        </authorList>
    </citation>
    <scope>IDENTIFICATION</scope>
</reference>
<evidence type="ECO:0000256" key="3">
    <source>
        <dbReference type="ARBA" id="ARBA00022771"/>
    </source>
</evidence>
<feature type="coiled-coil region" evidence="7">
    <location>
        <begin position="195"/>
        <end position="250"/>
    </location>
</feature>
<evidence type="ECO:0000256" key="4">
    <source>
        <dbReference type="ARBA" id="ARBA00022833"/>
    </source>
</evidence>
<reference evidence="10" key="1">
    <citation type="submission" date="2015-11" db="EMBL/GenBank/DDBJ databases">
        <authorList>
            <consortium name="International Coturnix japonica Genome Analysis Consortium"/>
            <person name="Warren W."/>
            <person name="Burt D.W."/>
            <person name="Antin P.B."/>
            <person name="Lanford R."/>
            <person name="Gros J."/>
            <person name="Wilson R.K."/>
        </authorList>
    </citation>
    <scope>NUCLEOTIDE SEQUENCE [LARGE SCALE GENOMIC DNA]</scope>
</reference>
<dbReference type="PROSITE" id="PS52027">
    <property type="entry name" value="ZF_C2HC_C3H"/>
    <property type="match status" value="2"/>
</dbReference>
<dbReference type="PANTHER" id="PTHR14649">
    <property type="entry name" value="ZINC FINGER C2HC DOMAIN-CONTAINING PROTEIN 1C"/>
    <property type="match status" value="1"/>
</dbReference>
<evidence type="ECO:0000256" key="2">
    <source>
        <dbReference type="ARBA" id="ARBA00022723"/>
    </source>
</evidence>
<dbReference type="GeneID" id="107315096"/>
<dbReference type="OrthoDB" id="10255185at2759"/>
<name>A0A8C2YGA8_COTJA</name>
<keyword evidence="4" id="KW-0862">Zinc</keyword>
<feature type="domain" description="C2HC/C3H-type" evidence="9">
    <location>
        <begin position="364"/>
        <end position="393"/>
    </location>
</feature>
<reference evidence="10" key="2">
    <citation type="submission" date="2025-08" db="UniProtKB">
        <authorList>
            <consortium name="Ensembl"/>
        </authorList>
    </citation>
    <scope>IDENTIFICATION</scope>
</reference>
<evidence type="ECO:0000259" key="9">
    <source>
        <dbReference type="PROSITE" id="PS52027"/>
    </source>
</evidence>
<proteinExistence type="inferred from homology"/>
<gene>
    <name evidence="10" type="primary">ZC2HC1C</name>
</gene>
<dbReference type="Pfam" id="PF13913">
    <property type="entry name" value="zf-C2HC_2"/>
    <property type="match status" value="2"/>
</dbReference>
<evidence type="ECO:0000256" key="5">
    <source>
        <dbReference type="ARBA" id="ARBA00023054"/>
    </source>
</evidence>
<dbReference type="RefSeq" id="XP_015720577.1">
    <property type="nucleotide sequence ID" value="XM_015865091.2"/>
</dbReference>
<accession>A0A8C2YGA8</accession>